<accession>A0A248LIR3</accession>
<gene>
    <name evidence="3" type="ORF">LHGZ1_1568</name>
</gene>
<dbReference type="Pfam" id="PF17482">
    <property type="entry name" value="Phage_sheath_1C"/>
    <property type="match status" value="1"/>
</dbReference>
<dbReference type="PANTHER" id="PTHR35861:SF1">
    <property type="entry name" value="PHAGE TAIL SHEATH PROTEIN"/>
    <property type="match status" value="1"/>
</dbReference>
<sequence length="93" mass="10480">MSRRVDFEQPAPVGQPSALISRVNEPGMRDLKAMGAVINFEAFPDPEKNTASQLEQGRVYWTIRFTDVPPAENPIFQVEVTNQWITEVLDFGS</sequence>
<evidence type="ECO:0000259" key="2">
    <source>
        <dbReference type="Pfam" id="PF17482"/>
    </source>
</evidence>
<evidence type="ECO:0000256" key="1">
    <source>
        <dbReference type="ARBA" id="ARBA00008005"/>
    </source>
</evidence>
<proteinExistence type="inferred from homology"/>
<dbReference type="InterPro" id="IPR052042">
    <property type="entry name" value="Tail_sheath_structural"/>
</dbReference>
<dbReference type="EMBL" id="CP022115">
    <property type="protein sequence ID" value="ASJ24399.1"/>
    <property type="molecule type" value="Genomic_DNA"/>
</dbReference>
<organism evidence="3 4">
    <name type="scientific">Laribacter hongkongensis</name>
    <dbReference type="NCBI Taxonomy" id="168471"/>
    <lineage>
        <taxon>Bacteria</taxon>
        <taxon>Pseudomonadati</taxon>
        <taxon>Pseudomonadota</taxon>
        <taxon>Betaproteobacteria</taxon>
        <taxon>Neisseriales</taxon>
        <taxon>Aquaspirillaceae</taxon>
        <taxon>Laribacter</taxon>
    </lineage>
</organism>
<reference evidence="4" key="1">
    <citation type="submission" date="2017-06" db="EMBL/GenBank/DDBJ databases">
        <title>Whole genome sequence of Laribacter hongkongensis LHGZ1.</title>
        <authorList>
            <person name="Chen D."/>
            <person name="Wu H."/>
            <person name="Chen J."/>
        </authorList>
    </citation>
    <scope>NUCLEOTIDE SEQUENCE [LARGE SCALE GENOMIC DNA]</scope>
    <source>
        <strain evidence="4">LHGZ1</strain>
    </source>
</reference>
<evidence type="ECO:0000313" key="3">
    <source>
        <dbReference type="EMBL" id="ASJ24399.1"/>
    </source>
</evidence>
<dbReference type="PANTHER" id="PTHR35861">
    <property type="match status" value="1"/>
</dbReference>
<evidence type="ECO:0000313" key="4">
    <source>
        <dbReference type="Proteomes" id="UP000197424"/>
    </source>
</evidence>
<feature type="domain" description="Tail sheath protein C-terminal" evidence="2">
    <location>
        <begin position="28"/>
        <end position="81"/>
    </location>
</feature>
<dbReference type="AlphaFoldDB" id="A0A248LIR3"/>
<dbReference type="Proteomes" id="UP000197424">
    <property type="component" value="Chromosome"/>
</dbReference>
<comment type="similarity">
    <text evidence="1">Belongs to the myoviridae tail sheath protein family.</text>
</comment>
<name>A0A248LIR3_9NEIS</name>
<protein>
    <submittedName>
        <fullName evidence="3">Phage tail sheath protein</fullName>
    </submittedName>
</protein>
<dbReference type="InterPro" id="IPR020287">
    <property type="entry name" value="Tail_sheath_C"/>
</dbReference>